<dbReference type="Ensembl" id="ENSENLT00000022723.1">
    <property type="protein sequence ID" value="ENSENLP00000021968.1"/>
    <property type="gene ID" value="ENSENLG00000010017.1"/>
</dbReference>
<reference evidence="2" key="3">
    <citation type="submission" date="2025-09" db="UniProtKB">
        <authorList>
            <consortium name="Ensembl"/>
        </authorList>
    </citation>
    <scope>IDENTIFICATION</scope>
</reference>
<proteinExistence type="predicted"/>
<name>A0A665UQJ0_ECHNA</name>
<dbReference type="AlphaFoldDB" id="A0A665UQJ0"/>
<evidence type="ECO:0000313" key="2">
    <source>
        <dbReference type="Ensembl" id="ENSENLP00000021968.1"/>
    </source>
</evidence>
<evidence type="ECO:0000313" key="3">
    <source>
        <dbReference type="Proteomes" id="UP000472264"/>
    </source>
</evidence>
<dbReference type="Proteomes" id="UP000472264">
    <property type="component" value="Chromosome 16"/>
</dbReference>
<accession>A0A665UQJ0</accession>
<evidence type="ECO:0000256" key="1">
    <source>
        <dbReference type="SAM" id="MobiDB-lite"/>
    </source>
</evidence>
<protein>
    <submittedName>
        <fullName evidence="2">Uncharacterized protein</fullName>
    </submittedName>
</protein>
<organism evidence="2 3">
    <name type="scientific">Echeneis naucrates</name>
    <name type="common">Live sharksucker</name>
    <dbReference type="NCBI Taxonomy" id="173247"/>
    <lineage>
        <taxon>Eukaryota</taxon>
        <taxon>Metazoa</taxon>
        <taxon>Chordata</taxon>
        <taxon>Craniata</taxon>
        <taxon>Vertebrata</taxon>
        <taxon>Euteleostomi</taxon>
        <taxon>Actinopterygii</taxon>
        <taxon>Neopterygii</taxon>
        <taxon>Teleostei</taxon>
        <taxon>Neoteleostei</taxon>
        <taxon>Acanthomorphata</taxon>
        <taxon>Carangaria</taxon>
        <taxon>Carangiformes</taxon>
        <taxon>Echeneidae</taxon>
        <taxon>Echeneis</taxon>
    </lineage>
</organism>
<reference evidence="2" key="1">
    <citation type="submission" date="2021-04" db="EMBL/GenBank/DDBJ databases">
        <authorList>
            <consortium name="Wellcome Sanger Institute Data Sharing"/>
        </authorList>
    </citation>
    <scope>NUCLEOTIDE SEQUENCE [LARGE SCALE GENOMIC DNA]</scope>
</reference>
<keyword evidence="3" id="KW-1185">Reference proteome</keyword>
<feature type="compositionally biased region" description="Low complexity" evidence="1">
    <location>
        <begin position="208"/>
        <end position="219"/>
    </location>
</feature>
<feature type="compositionally biased region" description="Polar residues" evidence="1">
    <location>
        <begin position="223"/>
        <end position="234"/>
    </location>
</feature>
<sequence length="244" mass="27346">MWKKCYTARFSLNYYILTGKNCMSTLPESRLLALILLTWDSAISARSSASSSSCWIFLHLDRLKFLELLLATLHGQVLSLIQAVLQVLDSDLQVLLHPLQVILGSDSIIKVQLINDPLAVPLDLLHLLIFFCQLPVHLTLNLVELQLDAQDLGLFVFQGSLLILKNKKIIHALGPTIMYQFIFPWISFFLQIENVPQPPQELSGSHTSLSPPASWPSPAHGCSCQSHQSVQSDLRSPLQRDRSV</sequence>
<feature type="region of interest" description="Disordered" evidence="1">
    <location>
        <begin position="201"/>
        <end position="244"/>
    </location>
</feature>
<reference evidence="2" key="2">
    <citation type="submission" date="2025-08" db="UniProtKB">
        <authorList>
            <consortium name="Ensembl"/>
        </authorList>
    </citation>
    <scope>IDENTIFICATION</scope>
</reference>
<dbReference type="InParanoid" id="A0A665UQJ0"/>